<dbReference type="Proteomes" id="UP001250181">
    <property type="component" value="Unassembled WGS sequence"/>
</dbReference>
<dbReference type="RefSeq" id="WP_315876156.1">
    <property type="nucleotide sequence ID" value="NZ_JAWCTQ010000003.1"/>
</dbReference>
<accession>A0ABU3QER1</accession>
<keyword evidence="3" id="KW-1185">Reference proteome</keyword>
<comment type="caution">
    <text evidence="2">The sequence shown here is derived from an EMBL/GenBank/DDBJ whole genome shotgun (WGS) entry which is preliminary data.</text>
</comment>
<dbReference type="EMBL" id="JAWCTQ010000003">
    <property type="protein sequence ID" value="MDT9681146.1"/>
    <property type="molecule type" value="Genomic_DNA"/>
</dbReference>
<reference evidence="2 3" key="1">
    <citation type="submission" date="2023-09" db="EMBL/GenBank/DDBJ databases">
        <title>Streptomyces sp. nov.: A antagonism against Alternaria gaisen Producing Streptochlin, Isolated from Tamarix root soil.</title>
        <authorList>
            <person name="Chen Y."/>
        </authorList>
    </citation>
    <scope>NUCLEOTIDE SEQUENCE [LARGE SCALE GENOMIC DNA]</scope>
    <source>
        <strain evidence="2 3">TRM76323</strain>
    </source>
</reference>
<name>A0ABU3QER1_9ACTN</name>
<dbReference type="InterPro" id="IPR057727">
    <property type="entry name" value="WCX_dom"/>
</dbReference>
<sequence length="47" mass="5020">MVRIGGNSADQLAAYLLGLAAPLTVLSPDEVRRALVRHAHAFLAAHR</sequence>
<feature type="domain" description="WCX" evidence="1">
    <location>
        <begin position="2"/>
        <end position="42"/>
    </location>
</feature>
<organism evidence="2 3">
    <name type="scientific">Streptomyces tamarix</name>
    <dbReference type="NCBI Taxonomy" id="3078565"/>
    <lineage>
        <taxon>Bacteria</taxon>
        <taxon>Bacillati</taxon>
        <taxon>Actinomycetota</taxon>
        <taxon>Actinomycetes</taxon>
        <taxon>Kitasatosporales</taxon>
        <taxon>Streptomycetaceae</taxon>
        <taxon>Streptomyces</taxon>
    </lineage>
</organism>
<proteinExistence type="predicted"/>
<evidence type="ECO:0000259" key="1">
    <source>
        <dbReference type="Pfam" id="PF25583"/>
    </source>
</evidence>
<evidence type="ECO:0000313" key="3">
    <source>
        <dbReference type="Proteomes" id="UP001250181"/>
    </source>
</evidence>
<evidence type="ECO:0000313" key="2">
    <source>
        <dbReference type="EMBL" id="MDT9681146.1"/>
    </source>
</evidence>
<gene>
    <name evidence="2" type="ORF">RND61_03505</name>
</gene>
<dbReference type="Pfam" id="PF25583">
    <property type="entry name" value="WCX"/>
    <property type="match status" value="1"/>
</dbReference>
<protein>
    <recommendedName>
        <fullName evidence="1">WCX domain-containing protein</fullName>
    </recommendedName>
</protein>